<sequence>MYGTGQKNHPDPFYCLALFYNERPLEQEMWHVVHASLGPRQSMILAEKISKYYGVLPAVHDVSFSAEPGEVVGL</sequence>
<comment type="caution">
    <text evidence="1">The sequence shown here is derived from an EMBL/GenBank/DDBJ whole genome shotgun (WGS) entry which is preliminary data.</text>
</comment>
<dbReference type="AlphaFoldDB" id="X0TTC0"/>
<evidence type="ECO:0000313" key="1">
    <source>
        <dbReference type="EMBL" id="GAF79385.1"/>
    </source>
</evidence>
<accession>X0TTC0</accession>
<protein>
    <submittedName>
        <fullName evidence="1">Uncharacterized protein</fullName>
    </submittedName>
</protein>
<name>X0TTC0_9ZZZZ</name>
<reference evidence="1" key="1">
    <citation type="journal article" date="2014" name="Front. Microbiol.">
        <title>High frequency of phylogenetically diverse reductive dehalogenase-homologous genes in deep subseafloor sedimentary metagenomes.</title>
        <authorList>
            <person name="Kawai M."/>
            <person name="Futagami T."/>
            <person name="Toyoda A."/>
            <person name="Takaki Y."/>
            <person name="Nishi S."/>
            <person name="Hori S."/>
            <person name="Arai W."/>
            <person name="Tsubouchi T."/>
            <person name="Morono Y."/>
            <person name="Uchiyama I."/>
            <person name="Ito T."/>
            <person name="Fujiyama A."/>
            <person name="Inagaki F."/>
            <person name="Takami H."/>
        </authorList>
    </citation>
    <scope>NUCLEOTIDE SEQUENCE</scope>
    <source>
        <strain evidence="1">Expedition CK06-06</strain>
    </source>
</reference>
<organism evidence="1">
    <name type="scientific">marine sediment metagenome</name>
    <dbReference type="NCBI Taxonomy" id="412755"/>
    <lineage>
        <taxon>unclassified sequences</taxon>
        <taxon>metagenomes</taxon>
        <taxon>ecological metagenomes</taxon>
    </lineage>
</organism>
<feature type="non-terminal residue" evidence="1">
    <location>
        <position position="74"/>
    </location>
</feature>
<proteinExistence type="predicted"/>
<dbReference type="EMBL" id="BARS01007175">
    <property type="protein sequence ID" value="GAF79385.1"/>
    <property type="molecule type" value="Genomic_DNA"/>
</dbReference>
<gene>
    <name evidence="1" type="ORF">S01H1_13868</name>
</gene>